<comment type="caution">
    <text evidence="2">The sequence shown here is derived from an EMBL/GenBank/DDBJ whole genome shotgun (WGS) entry which is preliminary data.</text>
</comment>
<dbReference type="EMBL" id="ACIO01000183">
    <property type="protein sequence ID" value="EFC99416.1"/>
    <property type="molecule type" value="Genomic_DNA"/>
</dbReference>
<dbReference type="Proteomes" id="UP000004968">
    <property type="component" value="Unassembled WGS sequence"/>
</dbReference>
<reference evidence="2 3" key="1">
    <citation type="submission" date="2010-01" db="EMBL/GenBank/DDBJ databases">
        <authorList>
            <person name="Weinstock G."/>
            <person name="Sodergren E."/>
            <person name="Clifton S."/>
            <person name="Fulton L."/>
            <person name="Fulton B."/>
            <person name="Courtney L."/>
            <person name="Fronick C."/>
            <person name="Harrison M."/>
            <person name="Strong C."/>
            <person name="Farmer C."/>
            <person name="Delahaunty K."/>
            <person name="Markovic C."/>
            <person name="Hall O."/>
            <person name="Minx P."/>
            <person name="Tomlinson C."/>
            <person name="Mitreva M."/>
            <person name="Nelson J."/>
            <person name="Hou S."/>
            <person name="Wollam A."/>
            <person name="Pepin K.H."/>
            <person name="Johnson M."/>
            <person name="Bhonagiri V."/>
            <person name="Nash W.E."/>
            <person name="Warren W."/>
            <person name="Chinwalla A."/>
            <person name="Mardis E.R."/>
            <person name="Wilson R.K."/>
        </authorList>
    </citation>
    <scope>NUCLEOTIDE SEQUENCE [LARGE SCALE GENOMIC DNA]</scope>
    <source>
        <strain evidence="2 3">DSM 13479</strain>
    </source>
</reference>
<dbReference type="AlphaFoldDB" id="D3AFJ1"/>
<proteinExistence type="predicted"/>
<sequence>MSGVVVRRTVEYRSASREDMPRKSLDIKLTDYPFSAEKGQLHPFPAFRRGRVRAEPENGSRDKSLAGFRAAP</sequence>
<name>D3AFJ1_9FIRM</name>
<gene>
    <name evidence="2" type="ORF">CLOSTHATH_02375</name>
</gene>
<dbReference type="HOGENOM" id="CLU_2716916_0_0_9"/>
<evidence type="ECO:0000313" key="2">
    <source>
        <dbReference type="EMBL" id="EFC99416.1"/>
    </source>
</evidence>
<accession>D3AFJ1</accession>
<feature type="region of interest" description="Disordered" evidence="1">
    <location>
        <begin position="50"/>
        <end position="72"/>
    </location>
</feature>
<evidence type="ECO:0000256" key="1">
    <source>
        <dbReference type="SAM" id="MobiDB-lite"/>
    </source>
</evidence>
<evidence type="ECO:0000313" key="3">
    <source>
        <dbReference type="Proteomes" id="UP000004968"/>
    </source>
</evidence>
<protein>
    <submittedName>
        <fullName evidence="2">Uncharacterized protein</fullName>
    </submittedName>
</protein>
<feature type="compositionally biased region" description="Basic and acidic residues" evidence="1">
    <location>
        <begin position="52"/>
        <end position="64"/>
    </location>
</feature>
<organism evidence="2 3">
    <name type="scientific">Hungatella hathewayi DSM 13479</name>
    <dbReference type="NCBI Taxonomy" id="566550"/>
    <lineage>
        <taxon>Bacteria</taxon>
        <taxon>Bacillati</taxon>
        <taxon>Bacillota</taxon>
        <taxon>Clostridia</taxon>
        <taxon>Lachnospirales</taxon>
        <taxon>Lachnospiraceae</taxon>
        <taxon>Hungatella</taxon>
    </lineage>
</organism>